<reference evidence="9" key="1">
    <citation type="journal article" date="2011" name="MBio">
        <title>Novel metabolic attributes of the genus Cyanothece, comprising a group of unicellular nitrogen-fixing Cyanobacteria.</title>
        <authorList>
            <person name="Bandyopadhyay A."/>
            <person name="Elvitigala T."/>
            <person name="Welsh E."/>
            <person name="Stockel J."/>
            <person name="Liberton M."/>
            <person name="Min H."/>
            <person name="Sherman L.A."/>
            <person name="Pakrasi H.B."/>
        </authorList>
    </citation>
    <scope>NUCLEOTIDE SEQUENCE [LARGE SCALE GENOMIC DNA]</scope>
    <source>
        <strain evidence="9">PCC 7822</strain>
    </source>
</reference>
<evidence type="ECO:0000256" key="6">
    <source>
        <dbReference type="SAM" id="Phobius"/>
    </source>
</evidence>
<evidence type="ECO:0000313" key="8">
    <source>
        <dbReference type="EMBL" id="ADN12674.1"/>
    </source>
</evidence>
<evidence type="ECO:0000256" key="1">
    <source>
        <dbReference type="ARBA" id="ARBA00004141"/>
    </source>
</evidence>
<feature type="transmembrane region" description="Helical" evidence="6">
    <location>
        <begin position="9"/>
        <end position="30"/>
    </location>
</feature>
<keyword evidence="4 6" id="KW-1133">Transmembrane helix</keyword>
<gene>
    <name evidence="8" type="ordered locus">Cyan7822_0638</name>
</gene>
<keyword evidence="3 6" id="KW-0812">Transmembrane</keyword>
<dbReference type="KEGG" id="cyj:Cyan7822_0638"/>
<dbReference type="SUPFAM" id="SSF161111">
    <property type="entry name" value="Cation efflux protein transmembrane domain-like"/>
    <property type="match status" value="1"/>
</dbReference>
<dbReference type="AlphaFoldDB" id="E0U9I2"/>
<keyword evidence="5 6" id="KW-0472">Membrane</keyword>
<dbReference type="InterPro" id="IPR036837">
    <property type="entry name" value="Cation_efflux_CTD_sf"/>
</dbReference>
<dbReference type="EMBL" id="CP002198">
    <property type="protein sequence ID" value="ADN12674.1"/>
    <property type="molecule type" value="Genomic_DNA"/>
</dbReference>
<dbReference type="STRING" id="497965.Cyan7822_0638"/>
<evidence type="ECO:0000256" key="4">
    <source>
        <dbReference type="ARBA" id="ARBA00022989"/>
    </source>
</evidence>
<dbReference type="NCBIfam" id="TIGR01297">
    <property type="entry name" value="CDF"/>
    <property type="match status" value="1"/>
</dbReference>
<dbReference type="eggNOG" id="COG0053">
    <property type="taxonomic scope" value="Bacteria"/>
</dbReference>
<proteinExistence type="predicted"/>
<keyword evidence="2" id="KW-0813">Transport</keyword>
<feature type="transmembrane region" description="Helical" evidence="6">
    <location>
        <begin position="76"/>
        <end position="96"/>
    </location>
</feature>
<evidence type="ECO:0000259" key="7">
    <source>
        <dbReference type="Pfam" id="PF01545"/>
    </source>
</evidence>
<dbReference type="Pfam" id="PF01545">
    <property type="entry name" value="Cation_efflux"/>
    <property type="match status" value="1"/>
</dbReference>
<dbReference type="GO" id="GO:0008324">
    <property type="term" value="F:monoatomic cation transmembrane transporter activity"/>
    <property type="evidence" value="ECO:0007669"/>
    <property type="project" value="InterPro"/>
</dbReference>
<dbReference type="GO" id="GO:0006829">
    <property type="term" value="P:zinc ion transport"/>
    <property type="evidence" value="ECO:0007669"/>
    <property type="project" value="InterPro"/>
</dbReference>
<accession>E0U9I2</accession>
<dbReference type="Gene3D" id="3.30.70.1350">
    <property type="entry name" value="Cation efflux protein, cytoplasmic domain"/>
    <property type="match status" value="1"/>
</dbReference>
<dbReference type="RefSeq" id="WP_013320784.1">
    <property type="nucleotide sequence ID" value="NC_014501.1"/>
</dbReference>
<evidence type="ECO:0000256" key="5">
    <source>
        <dbReference type="ARBA" id="ARBA00023136"/>
    </source>
</evidence>
<feature type="transmembrane region" description="Helical" evidence="6">
    <location>
        <begin position="193"/>
        <end position="211"/>
    </location>
</feature>
<keyword evidence="9" id="KW-1185">Reference proteome</keyword>
<dbReference type="InterPro" id="IPR027469">
    <property type="entry name" value="Cation_efflux_TMD_sf"/>
</dbReference>
<feature type="domain" description="Cation efflux protein transmembrane" evidence="7">
    <location>
        <begin position="10"/>
        <end position="217"/>
    </location>
</feature>
<dbReference type="HOGENOM" id="CLU_021126_0_1_3"/>
<name>E0U9I2_GLOV7</name>
<dbReference type="OrthoDB" id="9806522at2"/>
<dbReference type="InterPro" id="IPR040177">
    <property type="entry name" value="SLC30A9"/>
</dbReference>
<dbReference type="GO" id="GO:0016020">
    <property type="term" value="C:membrane"/>
    <property type="evidence" value="ECO:0007669"/>
    <property type="project" value="UniProtKB-SubCell"/>
</dbReference>
<dbReference type="Gene3D" id="1.20.1510.10">
    <property type="entry name" value="Cation efflux protein transmembrane domain"/>
    <property type="match status" value="1"/>
</dbReference>
<comment type="subcellular location">
    <subcellularLocation>
        <location evidence="1">Membrane</location>
        <topology evidence="1">Multi-pass membrane protein</topology>
    </subcellularLocation>
</comment>
<sequence>MAGESGKKSIFAAIGANLAIAITKFIAAWFTGSSAMLSEGIHSTVDTSNELLLLLGIRLSKRPPDANHPFGHGRELYFWTLIVAILIFAVGGGMSVYEGITHLIHPHPIENPTWNYIVLVLAIFFEGFSWFVAFGEFAPSIGEQSFFEAVRTSKDPTIFTILYEDTAALLGLIVALLGIILGQIFNNPYFDGIASIVIGIILAIVAVLLAYESRGLLIGEGADNHTVQHIRRLAIADSAVADVLRLLTLYFGPHEILLNLDIQFHRHLSAEDIAQAIDRIELSIRTQYPDIKYIFIEAQSITLGRNQVLKLD</sequence>
<dbReference type="Proteomes" id="UP000008206">
    <property type="component" value="Chromosome"/>
</dbReference>
<evidence type="ECO:0000256" key="2">
    <source>
        <dbReference type="ARBA" id="ARBA00022448"/>
    </source>
</evidence>
<evidence type="ECO:0000313" key="9">
    <source>
        <dbReference type="Proteomes" id="UP000008206"/>
    </source>
</evidence>
<dbReference type="PANTHER" id="PTHR13414">
    <property type="entry name" value="HUEL-CATION TRANSPORTER"/>
    <property type="match status" value="1"/>
</dbReference>
<organism evidence="8 9">
    <name type="scientific">Gloeothece verrucosa (strain PCC 7822)</name>
    <name type="common">Cyanothece sp. (strain PCC 7822)</name>
    <dbReference type="NCBI Taxonomy" id="497965"/>
    <lineage>
        <taxon>Bacteria</taxon>
        <taxon>Bacillati</taxon>
        <taxon>Cyanobacteriota</taxon>
        <taxon>Cyanophyceae</taxon>
        <taxon>Oscillatoriophycideae</taxon>
        <taxon>Chroococcales</taxon>
        <taxon>Aphanothecaceae</taxon>
        <taxon>Gloeothece</taxon>
        <taxon>Gloeothece verrucosa</taxon>
    </lineage>
</organism>
<dbReference type="InterPro" id="IPR002524">
    <property type="entry name" value="Cation_efflux"/>
</dbReference>
<feature type="transmembrane region" description="Helical" evidence="6">
    <location>
        <begin position="158"/>
        <end position="181"/>
    </location>
</feature>
<dbReference type="SUPFAM" id="SSF160240">
    <property type="entry name" value="Cation efflux protein cytoplasmic domain-like"/>
    <property type="match status" value="1"/>
</dbReference>
<evidence type="ECO:0000256" key="3">
    <source>
        <dbReference type="ARBA" id="ARBA00022692"/>
    </source>
</evidence>
<protein>
    <submittedName>
        <fullName evidence="8">Cation diffusion facilitator family transporter</fullName>
    </submittedName>
</protein>
<dbReference type="PANTHER" id="PTHR13414:SF9">
    <property type="entry name" value="PROTON-COUPLED ZINC ANTIPORTER SLC30A9, MITOCHONDRIAL"/>
    <property type="match status" value="1"/>
</dbReference>
<dbReference type="InterPro" id="IPR058533">
    <property type="entry name" value="Cation_efflux_TM"/>
</dbReference>
<feature type="transmembrane region" description="Helical" evidence="6">
    <location>
        <begin position="116"/>
        <end position="137"/>
    </location>
</feature>